<evidence type="ECO:0008006" key="3">
    <source>
        <dbReference type="Google" id="ProtNLM"/>
    </source>
</evidence>
<dbReference type="RefSeq" id="WP_016419276.1">
    <property type="nucleotide sequence ID" value="NZ_CAUVDM010000034.1"/>
</dbReference>
<protein>
    <recommendedName>
        <fullName evidence="3">Membrane or secreted protein</fullName>
    </recommendedName>
</protein>
<accession>A0A1H2Z9Z1</accession>
<proteinExistence type="predicted"/>
<name>A0A1H2Z9Z1_9FLAO</name>
<organism evidence="1 2">
    <name type="scientific">Capnocytophaga granulosa</name>
    <dbReference type="NCBI Taxonomy" id="45242"/>
    <lineage>
        <taxon>Bacteria</taxon>
        <taxon>Pseudomonadati</taxon>
        <taxon>Bacteroidota</taxon>
        <taxon>Flavobacteriia</taxon>
        <taxon>Flavobacteriales</taxon>
        <taxon>Flavobacteriaceae</taxon>
        <taxon>Capnocytophaga</taxon>
    </lineage>
</organism>
<dbReference type="EMBL" id="FNND01000009">
    <property type="protein sequence ID" value="SDX14282.1"/>
    <property type="molecule type" value="Genomic_DNA"/>
</dbReference>
<sequence length="62" mass="6649">MKLFVIVLIILGLCVLGMAIKIWGKKGGRFSGTCASQSPYLNPEGTPCSFCGKLPDEAECKK</sequence>
<gene>
    <name evidence="1" type="ORF">SAMN05444420_10970</name>
</gene>
<evidence type="ECO:0000313" key="2">
    <source>
        <dbReference type="Proteomes" id="UP000182771"/>
    </source>
</evidence>
<dbReference type="OrthoDB" id="1452953at2"/>
<dbReference type="GeneID" id="85018188"/>
<keyword evidence="2" id="KW-1185">Reference proteome</keyword>
<dbReference type="AlphaFoldDB" id="A0A1H2Z9Z1"/>
<reference evidence="1 2" key="1">
    <citation type="submission" date="2016-10" db="EMBL/GenBank/DDBJ databases">
        <authorList>
            <person name="Varghese N."/>
            <person name="Submissions S."/>
        </authorList>
    </citation>
    <scope>NUCLEOTIDE SEQUENCE [LARGE SCALE GENOMIC DNA]</scope>
    <source>
        <strain evidence="1 2">DSM 11449</strain>
    </source>
</reference>
<dbReference type="Proteomes" id="UP000182771">
    <property type="component" value="Unassembled WGS sequence"/>
</dbReference>
<comment type="caution">
    <text evidence="1">The sequence shown here is derived from an EMBL/GenBank/DDBJ whole genome shotgun (WGS) entry which is preliminary data.</text>
</comment>
<evidence type="ECO:0000313" key="1">
    <source>
        <dbReference type="EMBL" id="SDX14282.1"/>
    </source>
</evidence>